<evidence type="ECO:0000256" key="6">
    <source>
        <dbReference type="SAM" id="MobiDB-lite"/>
    </source>
</evidence>
<keyword evidence="5" id="KW-0539">Nucleus</keyword>
<keyword evidence="3" id="KW-0238">DNA-binding</keyword>
<evidence type="ECO:0000313" key="8">
    <source>
        <dbReference type="EMBL" id="KAG8063427.1"/>
    </source>
</evidence>
<dbReference type="AlphaFoldDB" id="A0A8J5SH21"/>
<dbReference type="GO" id="GO:0003700">
    <property type="term" value="F:DNA-binding transcription factor activity"/>
    <property type="evidence" value="ECO:0007669"/>
    <property type="project" value="InterPro"/>
</dbReference>
<dbReference type="InterPro" id="IPR044808">
    <property type="entry name" value="ERF_plant"/>
</dbReference>
<evidence type="ECO:0000256" key="3">
    <source>
        <dbReference type="ARBA" id="ARBA00023125"/>
    </source>
</evidence>
<evidence type="ECO:0000256" key="2">
    <source>
        <dbReference type="ARBA" id="ARBA00023015"/>
    </source>
</evidence>
<dbReference type="FunFam" id="3.30.730.10:FF:000001">
    <property type="entry name" value="Ethylene-responsive transcription factor 2"/>
    <property type="match status" value="1"/>
</dbReference>
<accession>A0A8J5SH21</accession>
<dbReference type="InterPro" id="IPR001471">
    <property type="entry name" value="AP2/ERF_dom"/>
</dbReference>
<reference evidence="8" key="2">
    <citation type="submission" date="2021-02" db="EMBL/GenBank/DDBJ databases">
        <authorList>
            <person name="Kimball J.A."/>
            <person name="Haas M.W."/>
            <person name="Macchietto M."/>
            <person name="Kono T."/>
            <person name="Duquette J."/>
            <person name="Shao M."/>
        </authorList>
    </citation>
    <scope>NUCLEOTIDE SEQUENCE</scope>
    <source>
        <tissue evidence="8">Fresh leaf tissue</tissue>
    </source>
</reference>
<protein>
    <recommendedName>
        <fullName evidence="7">AP2/ERF domain-containing protein</fullName>
    </recommendedName>
</protein>
<dbReference type="GO" id="GO:0009873">
    <property type="term" value="P:ethylene-activated signaling pathway"/>
    <property type="evidence" value="ECO:0007669"/>
    <property type="project" value="InterPro"/>
</dbReference>
<comment type="caution">
    <text evidence="8">The sequence shown here is derived from an EMBL/GenBank/DDBJ whole genome shotgun (WGS) entry which is preliminary data.</text>
</comment>
<dbReference type="GO" id="GO:0003677">
    <property type="term" value="F:DNA binding"/>
    <property type="evidence" value="ECO:0007669"/>
    <property type="project" value="UniProtKB-KW"/>
</dbReference>
<keyword evidence="9" id="KW-1185">Reference proteome</keyword>
<organism evidence="8 9">
    <name type="scientific">Zizania palustris</name>
    <name type="common">Northern wild rice</name>
    <dbReference type="NCBI Taxonomy" id="103762"/>
    <lineage>
        <taxon>Eukaryota</taxon>
        <taxon>Viridiplantae</taxon>
        <taxon>Streptophyta</taxon>
        <taxon>Embryophyta</taxon>
        <taxon>Tracheophyta</taxon>
        <taxon>Spermatophyta</taxon>
        <taxon>Magnoliopsida</taxon>
        <taxon>Liliopsida</taxon>
        <taxon>Poales</taxon>
        <taxon>Poaceae</taxon>
        <taxon>BOP clade</taxon>
        <taxon>Oryzoideae</taxon>
        <taxon>Oryzeae</taxon>
        <taxon>Zizaniinae</taxon>
        <taxon>Zizania</taxon>
    </lineage>
</organism>
<dbReference type="PANTHER" id="PTHR31190:SF322">
    <property type="entry name" value="OS07G0674800 PROTEIN"/>
    <property type="match status" value="1"/>
</dbReference>
<proteinExistence type="predicted"/>
<dbReference type="PROSITE" id="PS51032">
    <property type="entry name" value="AP2_ERF"/>
    <property type="match status" value="1"/>
</dbReference>
<evidence type="ECO:0000259" key="7">
    <source>
        <dbReference type="PROSITE" id="PS51032"/>
    </source>
</evidence>
<dbReference type="SMART" id="SM00380">
    <property type="entry name" value="AP2"/>
    <property type="match status" value="1"/>
</dbReference>
<keyword evidence="2" id="KW-0805">Transcription regulation</keyword>
<comment type="subcellular location">
    <subcellularLocation>
        <location evidence="1">Nucleus</location>
    </subcellularLocation>
</comment>
<evidence type="ECO:0000256" key="5">
    <source>
        <dbReference type="ARBA" id="ARBA00023242"/>
    </source>
</evidence>
<dbReference type="Pfam" id="PF00847">
    <property type="entry name" value="AP2"/>
    <property type="match status" value="1"/>
</dbReference>
<sequence>MCGGASMDSTFVTLSSRAGGKRSLCAANDLWQPQQAAAAAAAAAAAHASDDDFTTAVPPEQAADEEQPPAKKRRGERRTLYRGIRRRPWGKWAAEIRDPAKGARVWLGTFATAEAAARAYDRAARRIRGTKAKVNFPNEDYAPPTLPLAYYHDDASSTSSYLYPAAGGVAAVSREQQPQLVTMVEYADAVDAGVAFFQPPPYQYSAGGGAVVPVSAAAANRAPLTTTYGQHQEVGAHQLMWNFDDITSMPM</sequence>
<dbReference type="Proteomes" id="UP000729402">
    <property type="component" value="Unassembled WGS sequence"/>
</dbReference>
<dbReference type="CDD" id="cd00018">
    <property type="entry name" value="AP2"/>
    <property type="match status" value="1"/>
</dbReference>
<dbReference type="OrthoDB" id="674856at2759"/>
<feature type="region of interest" description="Disordered" evidence="6">
    <location>
        <begin position="49"/>
        <end position="79"/>
    </location>
</feature>
<dbReference type="GO" id="GO:0005634">
    <property type="term" value="C:nucleus"/>
    <property type="evidence" value="ECO:0007669"/>
    <property type="project" value="UniProtKB-SubCell"/>
</dbReference>
<gene>
    <name evidence="8" type="ORF">GUJ93_ZPchr0003g18432</name>
</gene>
<reference evidence="8" key="1">
    <citation type="journal article" date="2021" name="bioRxiv">
        <title>Whole Genome Assembly and Annotation of Northern Wild Rice, Zizania palustris L., Supports a Whole Genome Duplication in the Zizania Genus.</title>
        <authorList>
            <person name="Haas M."/>
            <person name="Kono T."/>
            <person name="Macchietto M."/>
            <person name="Millas R."/>
            <person name="McGilp L."/>
            <person name="Shao M."/>
            <person name="Duquette J."/>
            <person name="Hirsch C.N."/>
            <person name="Kimball J."/>
        </authorList>
    </citation>
    <scope>NUCLEOTIDE SEQUENCE</scope>
    <source>
        <tissue evidence="8">Fresh leaf tissue</tissue>
    </source>
</reference>
<evidence type="ECO:0000313" key="9">
    <source>
        <dbReference type="Proteomes" id="UP000729402"/>
    </source>
</evidence>
<evidence type="ECO:0000256" key="1">
    <source>
        <dbReference type="ARBA" id="ARBA00004123"/>
    </source>
</evidence>
<name>A0A8J5SH21_ZIZPA</name>
<dbReference type="PANTHER" id="PTHR31190">
    <property type="entry name" value="DNA-BINDING DOMAIN"/>
    <property type="match status" value="1"/>
</dbReference>
<dbReference type="EMBL" id="JAAALK010000286">
    <property type="protein sequence ID" value="KAG8063427.1"/>
    <property type="molecule type" value="Genomic_DNA"/>
</dbReference>
<keyword evidence="4" id="KW-0804">Transcription</keyword>
<feature type="domain" description="AP2/ERF" evidence="7">
    <location>
        <begin position="80"/>
        <end position="137"/>
    </location>
</feature>
<evidence type="ECO:0000256" key="4">
    <source>
        <dbReference type="ARBA" id="ARBA00023163"/>
    </source>
</evidence>